<dbReference type="EMBL" id="GBXM01021454">
    <property type="protein sequence ID" value="JAH87123.1"/>
    <property type="molecule type" value="Transcribed_RNA"/>
</dbReference>
<evidence type="ECO:0000313" key="1">
    <source>
        <dbReference type="EMBL" id="JAH87123.1"/>
    </source>
</evidence>
<sequence length="46" mass="5412">MNFVYLYYKNVSIEEQFRWRLDEGDFVVLGALVLLPHGLLGRAGRR</sequence>
<organism evidence="1">
    <name type="scientific">Anguilla anguilla</name>
    <name type="common">European freshwater eel</name>
    <name type="synonym">Muraena anguilla</name>
    <dbReference type="NCBI Taxonomy" id="7936"/>
    <lineage>
        <taxon>Eukaryota</taxon>
        <taxon>Metazoa</taxon>
        <taxon>Chordata</taxon>
        <taxon>Craniata</taxon>
        <taxon>Vertebrata</taxon>
        <taxon>Euteleostomi</taxon>
        <taxon>Actinopterygii</taxon>
        <taxon>Neopterygii</taxon>
        <taxon>Teleostei</taxon>
        <taxon>Anguilliformes</taxon>
        <taxon>Anguillidae</taxon>
        <taxon>Anguilla</taxon>
    </lineage>
</organism>
<name>A0A0E9WCB1_ANGAN</name>
<dbReference type="AlphaFoldDB" id="A0A0E9WCB1"/>
<protein>
    <submittedName>
        <fullName evidence="1">Uncharacterized protein</fullName>
    </submittedName>
</protein>
<accession>A0A0E9WCB1</accession>
<reference evidence="1" key="1">
    <citation type="submission" date="2014-11" db="EMBL/GenBank/DDBJ databases">
        <authorList>
            <person name="Amaro Gonzalez C."/>
        </authorList>
    </citation>
    <scope>NUCLEOTIDE SEQUENCE</scope>
</reference>
<reference evidence="1" key="2">
    <citation type="journal article" date="2015" name="Fish Shellfish Immunol.">
        <title>Early steps in the European eel (Anguilla anguilla)-Vibrio vulnificus interaction in the gills: Role of the RtxA13 toxin.</title>
        <authorList>
            <person name="Callol A."/>
            <person name="Pajuelo D."/>
            <person name="Ebbesson L."/>
            <person name="Teles M."/>
            <person name="MacKenzie S."/>
            <person name="Amaro C."/>
        </authorList>
    </citation>
    <scope>NUCLEOTIDE SEQUENCE</scope>
</reference>
<proteinExistence type="predicted"/>